<dbReference type="InterPro" id="IPR001878">
    <property type="entry name" value="Znf_CCHC"/>
</dbReference>
<dbReference type="GO" id="GO:0008270">
    <property type="term" value="F:zinc ion binding"/>
    <property type="evidence" value="ECO:0007669"/>
    <property type="project" value="UniProtKB-KW"/>
</dbReference>
<dbReference type="HOGENOM" id="CLU_054987_2_1_1"/>
<dbReference type="GO" id="GO:0006397">
    <property type="term" value="P:mRNA processing"/>
    <property type="evidence" value="ECO:0007669"/>
    <property type="project" value="UniProtKB-KW"/>
</dbReference>
<keyword evidence="6" id="KW-1185">Reference proteome</keyword>
<dbReference type="Pfam" id="PF00098">
    <property type="entry name" value="zf-CCHC"/>
    <property type="match status" value="1"/>
</dbReference>
<organism evidence="5 6">
    <name type="scientific">Botryobasidium botryosum (strain FD-172 SS1)</name>
    <dbReference type="NCBI Taxonomy" id="930990"/>
    <lineage>
        <taxon>Eukaryota</taxon>
        <taxon>Fungi</taxon>
        <taxon>Dikarya</taxon>
        <taxon>Basidiomycota</taxon>
        <taxon>Agaricomycotina</taxon>
        <taxon>Agaricomycetes</taxon>
        <taxon>Cantharellales</taxon>
        <taxon>Botryobasidiaceae</taxon>
        <taxon>Botryobasidium</taxon>
    </lineage>
</organism>
<evidence type="ECO:0000256" key="3">
    <source>
        <dbReference type="SAM" id="MobiDB-lite"/>
    </source>
</evidence>
<proteinExistence type="predicted"/>
<dbReference type="FunCoup" id="A0A067N1M6">
    <property type="interactions" value="69"/>
</dbReference>
<feature type="compositionally biased region" description="Basic and acidic residues" evidence="3">
    <location>
        <begin position="51"/>
        <end position="65"/>
    </location>
</feature>
<dbReference type="AlphaFoldDB" id="A0A067N1M6"/>
<keyword evidence="1" id="KW-0507">mRNA processing</keyword>
<dbReference type="SUPFAM" id="SSF57756">
    <property type="entry name" value="Retrovirus zinc finger-like domains"/>
    <property type="match status" value="2"/>
</dbReference>
<dbReference type="InParanoid" id="A0A067N1M6"/>
<keyword evidence="2" id="KW-0479">Metal-binding</keyword>
<name>A0A067N1M6_BOTB1</name>
<feature type="domain" description="CCHC-type" evidence="4">
    <location>
        <begin position="159"/>
        <end position="172"/>
    </location>
</feature>
<dbReference type="EMBL" id="KL198016">
    <property type="protein sequence ID" value="KDQ21759.1"/>
    <property type="molecule type" value="Genomic_DNA"/>
</dbReference>
<feature type="domain" description="CCHC-type" evidence="4">
    <location>
        <begin position="131"/>
        <end position="146"/>
    </location>
</feature>
<protein>
    <recommendedName>
        <fullName evidence="4">CCHC-type domain-containing protein</fullName>
    </recommendedName>
</protein>
<keyword evidence="2" id="KW-0863">Zinc-finger</keyword>
<dbReference type="Gene3D" id="4.10.60.10">
    <property type="entry name" value="Zinc finger, CCHC-type"/>
    <property type="match status" value="2"/>
</dbReference>
<feature type="compositionally biased region" description="Basic and acidic residues" evidence="3">
    <location>
        <begin position="19"/>
        <end position="28"/>
    </location>
</feature>
<dbReference type="Proteomes" id="UP000027195">
    <property type="component" value="Unassembled WGS sequence"/>
</dbReference>
<evidence type="ECO:0000259" key="4">
    <source>
        <dbReference type="PROSITE" id="PS50158"/>
    </source>
</evidence>
<feature type="region of interest" description="Disordered" evidence="3">
    <location>
        <begin position="1"/>
        <end position="65"/>
    </location>
</feature>
<dbReference type="PANTHER" id="PTHR46242">
    <property type="entry name" value="ZINC FINGER CCHC DOMAIN-CONTAINING PROTEIN 9 ZCCHC9"/>
    <property type="match status" value="1"/>
</dbReference>
<dbReference type="InterPro" id="IPR036875">
    <property type="entry name" value="Znf_CCHC_sf"/>
</dbReference>
<evidence type="ECO:0000313" key="5">
    <source>
        <dbReference type="EMBL" id="KDQ21759.1"/>
    </source>
</evidence>
<dbReference type="PANTHER" id="PTHR46242:SF1">
    <property type="entry name" value="ZINC FINGER CCHC DOMAIN-CONTAINING PROTEIN 9"/>
    <property type="match status" value="1"/>
</dbReference>
<sequence>MDTPESSIIKKNRAKRAKKADSDSKDAEEGTEPQAGGSGEARKRFKRKDKRDRMAASEERRQRRIADRDASTACFACREKGHSAKDCPSAVKVEERKSIVGMRYHCGSSRQSLSRCKKPSDPLNPLPFASCFVCSGTGHLASPCPKNAAWGIYPNGGCCKLCGETSHLAKDCGLRKNAPIIQPLLLVPEGAAGADEDDFHTLSRRRVVVDKEEKVKQKLSQCTHSDTTSMYIYQLLKSKNSRVSLVSILSFPPVPV</sequence>
<dbReference type="GO" id="GO:0005730">
    <property type="term" value="C:nucleolus"/>
    <property type="evidence" value="ECO:0007669"/>
    <property type="project" value="TreeGrafter"/>
</dbReference>
<dbReference type="OrthoDB" id="3863715at2759"/>
<evidence type="ECO:0000313" key="6">
    <source>
        <dbReference type="Proteomes" id="UP000027195"/>
    </source>
</evidence>
<dbReference type="SMART" id="SM00343">
    <property type="entry name" value="ZnF_C2HC"/>
    <property type="match status" value="3"/>
</dbReference>
<evidence type="ECO:0000256" key="1">
    <source>
        <dbReference type="ARBA" id="ARBA00022664"/>
    </source>
</evidence>
<dbReference type="PROSITE" id="PS50158">
    <property type="entry name" value="ZF_CCHC"/>
    <property type="match status" value="3"/>
</dbReference>
<feature type="domain" description="CCHC-type" evidence="4">
    <location>
        <begin position="74"/>
        <end position="89"/>
    </location>
</feature>
<gene>
    <name evidence="5" type="ORF">BOTBODRAFT_619122</name>
</gene>
<keyword evidence="2" id="KW-0862">Zinc</keyword>
<dbReference type="InterPro" id="IPR042246">
    <property type="entry name" value="ZCCHC9"/>
</dbReference>
<dbReference type="STRING" id="930990.A0A067N1M6"/>
<accession>A0A067N1M6</accession>
<dbReference type="GO" id="GO:0003676">
    <property type="term" value="F:nucleic acid binding"/>
    <property type="evidence" value="ECO:0007669"/>
    <property type="project" value="InterPro"/>
</dbReference>
<evidence type="ECO:0000256" key="2">
    <source>
        <dbReference type="PROSITE-ProRule" id="PRU00047"/>
    </source>
</evidence>
<reference evidence="6" key="1">
    <citation type="journal article" date="2014" name="Proc. Natl. Acad. Sci. U.S.A.">
        <title>Extensive sampling of basidiomycete genomes demonstrates inadequacy of the white-rot/brown-rot paradigm for wood decay fungi.</title>
        <authorList>
            <person name="Riley R."/>
            <person name="Salamov A.A."/>
            <person name="Brown D.W."/>
            <person name="Nagy L.G."/>
            <person name="Floudas D."/>
            <person name="Held B.W."/>
            <person name="Levasseur A."/>
            <person name="Lombard V."/>
            <person name="Morin E."/>
            <person name="Otillar R."/>
            <person name="Lindquist E.A."/>
            <person name="Sun H."/>
            <person name="LaButti K.M."/>
            <person name="Schmutz J."/>
            <person name="Jabbour D."/>
            <person name="Luo H."/>
            <person name="Baker S.E."/>
            <person name="Pisabarro A.G."/>
            <person name="Walton J.D."/>
            <person name="Blanchette R.A."/>
            <person name="Henrissat B."/>
            <person name="Martin F."/>
            <person name="Cullen D."/>
            <person name="Hibbett D.S."/>
            <person name="Grigoriev I.V."/>
        </authorList>
    </citation>
    <scope>NUCLEOTIDE SEQUENCE [LARGE SCALE GENOMIC DNA]</scope>
    <source>
        <strain evidence="6">FD-172 SS1</strain>
    </source>
</reference>